<evidence type="ECO:0000259" key="4">
    <source>
        <dbReference type="Pfam" id="PF00561"/>
    </source>
</evidence>
<dbReference type="PANTHER" id="PTHR43248">
    <property type="entry name" value="2-SUCCINYL-6-HYDROXY-2,4-CYCLOHEXADIENE-1-CARBOXYLATE SYNTHASE"/>
    <property type="match status" value="1"/>
</dbReference>
<dbReference type="AlphaFoldDB" id="A0A1L9P6K2"/>
<dbReference type="GeneID" id="63731483"/>
<dbReference type="InterPro" id="IPR029058">
    <property type="entry name" value="AB_hydrolase_fold"/>
</dbReference>
<feature type="domain" description="Peptidase S33 tripeptidyl aminopeptidase-like C-terminal" evidence="5">
    <location>
        <begin position="401"/>
        <end position="496"/>
    </location>
</feature>
<evidence type="ECO:0000256" key="1">
    <source>
        <dbReference type="ARBA" id="ARBA00010088"/>
    </source>
</evidence>
<organism evidence="6 7">
    <name type="scientific">Aspergillus versicolor CBS 583.65</name>
    <dbReference type="NCBI Taxonomy" id="1036611"/>
    <lineage>
        <taxon>Eukaryota</taxon>
        <taxon>Fungi</taxon>
        <taxon>Dikarya</taxon>
        <taxon>Ascomycota</taxon>
        <taxon>Pezizomycotina</taxon>
        <taxon>Eurotiomycetes</taxon>
        <taxon>Eurotiomycetidae</taxon>
        <taxon>Eurotiales</taxon>
        <taxon>Aspergillaceae</taxon>
        <taxon>Aspergillus</taxon>
        <taxon>Aspergillus subgen. Nidulantes</taxon>
    </lineage>
</organism>
<dbReference type="Gene3D" id="3.40.50.1820">
    <property type="entry name" value="alpha/beta hydrolase"/>
    <property type="match status" value="1"/>
</dbReference>
<dbReference type="OrthoDB" id="425534at2759"/>
<dbReference type="Pfam" id="PF08386">
    <property type="entry name" value="Abhydrolase_4"/>
    <property type="match status" value="1"/>
</dbReference>
<dbReference type="PANTHER" id="PTHR43248:SF25">
    <property type="entry name" value="AB HYDROLASE-1 DOMAIN-CONTAINING PROTEIN-RELATED"/>
    <property type="match status" value="1"/>
</dbReference>
<comment type="similarity">
    <text evidence="1">Belongs to the peptidase S33 family.</text>
</comment>
<keyword evidence="7" id="KW-1185">Reference proteome</keyword>
<evidence type="ECO:0000259" key="5">
    <source>
        <dbReference type="Pfam" id="PF08386"/>
    </source>
</evidence>
<sequence length="528" mass="57769">MILFRTLLSTFAILATAECSINWKPCNPREFDSSALPVPFQCGTLDVPFDYTSRNGTEKLKLKLLKAPAPLKSKGTILFNMGGPGVNNRVDFSGLAPTFIPLTGGQYDLVIFDTRGTADTIPFSCYDDPAEEFQSFLNMVPSNESDTSVGELWARAAADAEACLEHSAKNGSVLTTAFVARDLMSVVDALGEDGLLRYWGLSYGTTLGATVAAMFPDRLDKVILDAVQNVHEYYHAKANFEEWEVSDESFFDIFAECVKAGPERCPLAAQNKTAEEYEAAAYELLEMVKYQPIPVGKLVLDYSTAKNIYASSLYSPRSWALTTTLVDIVMFGADTPLDAVIGTSPANITIENAPGLIAGDISLTGIYCSDNQRRTESLDDFTPVIDQLYDTSRIMGDLGVCSYMRCQRWKIKPKETYTGSFEHIQTRKPLLVIGNTLDGHTPLKSAYNTSSIFEGSSVLELDGNGHGSTAVPSECGLKAISAYWVNGTLPENGTRCPRDVEPFTKDWWPEVFKAAGVNKTWIKESGSA</sequence>
<dbReference type="VEuPathDB" id="FungiDB:ASPVEDRAFT_67951"/>
<keyword evidence="3" id="KW-0732">Signal</keyword>
<dbReference type="STRING" id="1036611.A0A1L9P6K2"/>
<feature type="signal peptide" evidence="3">
    <location>
        <begin position="1"/>
        <end position="17"/>
    </location>
</feature>
<dbReference type="Pfam" id="PF00561">
    <property type="entry name" value="Abhydrolase_1"/>
    <property type="match status" value="1"/>
</dbReference>
<accession>A0A1L9P6K2</accession>
<dbReference type="InterPro" id="IPR013595">
    <property type="entry name" value="Pept_S33_TAP-like_C"/>
</dbReference>
<dbReference type="EMBL" id="KV878125">
    <property type="protein sequence ID" value="OJI97159.1"/>
    <property type="molecule type" value="Genomic_DNA"/>
</dbReference>
<protein>
    <recommendedName>
        <fullName evidence="8">Peptidase S33 tripeptidyl aminopeptidase-like C-terminal domain-containing protein</fullName>
    </recommendedName>
</protein>
<dbReference type="InterPro" id="IPR051601">
    <property type="entry name" value="Serine_prot/Carboxylest_S33"/>
</dbReference>
<reference evidence="7" key="1">
    <citation type="journal article" date="2017" name="Genome Biol.">
        <title>Comparative genomics reveals high biological diversity and specific adaptations in the industrially and medically important fungal genus Aspergillus.</title>
        <authorList>
            <person name="de Vries R.P."/>
            <person name="Riley R."/>
            <person name="Wiebenga A."/>
            <person name="Aguilar-Osorio G."/>
            <person name="Amillis S."/>
            <person name="Uchima C.A."/>
            <person name="Anderluh G."/>
            <person name="Asadollahi M."/>
            <person name="Askin M."/>
            <person name="Barry K."/>
            <person name="Battaglia E."/>
            <person name="Bayram O."/>
            <person name="Benocci T."/>
            <person name="Braus-Stromeyer S.A."/>
            <person name="Caldana C."/>
            <person name="Canovas D."/>
            <person name="Cerqueira G.C."/>
            <person name="Chen F."/>
            <person name="Chen W."/>
            <person name="Choi C."/>
            <person name="Clum A."/>
            <person name="Dos Santos R.A."/>
            <person name="Damasio A.R."/>
            <person name="Diallinas G."/>
            <person name="Emri T."/>
            <person name="Fekete E."/>
            <person name="Flipphi M."/>
            <person name="Freyberg S."/>
            <person name="Gallo A."/>
            <person name="Gournas C."/>
            <person name="Habgood R."/>
            <person name="Hainaut M."/>
            <person name="Harispe M.L."/>
            <person name="Henrissat B."/>
            <person name="Hilden K.S."/>
            <person name="Hope R."/>
            <person name="Hossain A."/>
            <person name="Karabika E."/>
            <person name="Karaffa L."/>
            <person name="Karanyi Z."/>
            <person name="Krasevec N."/>
            <person name="Kuo A."/>
            <person name="Kusch H."/>
            <person name="LaButti K."/>
            <person name="Lagendijk E.L."/>
            <person name="Lapidus A."/>
            <person name="Levasseur A."/>
            <person name="Lindquist E."/>
            <person name="Lipzen A."/>
            <person name="Logrieco A.F."/>
            <person name="MacCabe A."/>
            <person name="Maekelae M.R."/>
            <person name="Malavazi I."/>
            <person name="Melin P."/>
            <person name="Meyer V."/>
            <person name="Mielnichuk N."/>
            <person name="Miskei M."/>
            <person name="Molnar A.P."/>
            <person name="Mule G."/>
            <person name="Ngan C.Y."/>
            <person name="Orejas M."/>
            <person name="Orosz E."/>
            <person name="Ouedraogo J.P."/>
            <person name="Overkamp K.M."/>
            <person name="Park H.-S."/>
            <person name="Perrone G."/>
            <person name="Piumi F."/>
            <person name="Punt P.J."/>
            <person name="Ram A.F."/>
            <person name="Ramon A."/>
            <person name="Rauscher S."/>
            <person name="Record E."/>
            <person name="Riano-Pachon D.M."/>
            <person name="Robert V."/>
            <person name="Roehrig J."/>
            <person name="Ruller R."/>
            <person name="Salamov A."/>
            <person name="Salih N.S."/>
            <person name="Samson R.A."/>
            <person name="Sandor E."/>
            <person name="Sanguinetti M."/>
            <person name="Schuetze T."/>
            <person name="Sepcic K."/>
            <person name="Shelest E."/>
            <person name="Sherlock G."/>
            <person name="Sophianopoulou V."/>
            <person name="Squina F.M."/>
            <person name="Sun H."/>
            <person name="Susca A."/>
            <person name="Todd R.B."/>
            <person name="Tsang A."/>
            <person name="Unkles S.E."/>
            <person name="van de Wiele N."/>
            <person name="van Rossen-Uffink D."/>
            <person name="Oliveira J.V."/>
            <person name="Vesth T.C."/>
            <person name="Visser J."/>
            <person name="Yu J.-H."/>
            <person name="Zhou M."/>
            <person name="Andersen M.R."/>
            <person name="Archer D.B."/>
            <person name="Baker S.E."/>
            <person name="Benoit I."/>
            <person name="Brakhage A.A."/>
            <person name="Braus G.H."/>
            <person name="Fischer R."/>
            <person name="Frisvad J.C."/>
            <person name="Goldman G.H."/>
            <person name="Houbraken J."/>
            <person name="Oakley B."/>
            <person name="Pocsi I."/>
            <person name="Scazzocchio C."/>
            <person name="Seiboth B."/>
            <person name="vanKuyk P.A."/>
            <person name="Wortman J."/>
            <person name="Dyer P.S."/>
            <person name="Grigoriev I.V."/>
        </authorList>
    </citation>
    <scope>NUCLEOTIDE SEQUENCE [LARGE SCALE GENOMIC DNA]</scope>
    <source>
        <strain evidence="7">CBS 583.65</strain>
    </source>
</reference>
<name>A0A1L9P6K2_ASPVE</name>
<evidence type="ECO:0000256" key="2">
    <source>
        <dbReference type="ARBA" id="ARBA00022801"/>
    </source>
</evidence>
<gene>
    <name evidence="6" type="ORF">ASPVEDRAFT_67951</name>
</gene>
<proteinExistence type="inferred from homology"/>
<dbReference type="Proteomes" id="UP000184073">
    <property type="component" value="Unassembled WGS sequence"/>
</dbReference>
<evidence type="ECO:0008006" key="8">
    <source>
        <dbReference type="Google" id="ProtNLM"/>
    </source>
</evidence>
<dbReference type="SUPFAM" id="SSF53474">
    <property type="entry name" value="alpha/beta-Hydrolases"/>
    <property type="match status" value="1"/>
</dbReference>
<feature type="chain" id="PRO_5012340735" description="Peptidase S33 tripeptidyl aminopeptidase-like C-terminal domain-containing protein" evidence="3">
    <location>
        <begin position="18"/>
        <end position="528"/>
    </location>
</feature>
<evidence type="ECO:0000313" key="7">
    <source>
        <dbReference type="Proteomes" id="UP000184073"/>
    </source>
</evidence>
<dbReference type="InterPro" id="IPR000073">
    <property type="entry name" value="AB_hydrolase_1"/>
</dbReference>
<feature type="domain" description="AB hydrolase-1" evidence="4">
    <location>
        <begin position="76"/>
        <end position="260"/>
    </location>
</feature>
<evidence type="ECO:0000313" key="6">
    <source>
        <dbReference type="EMBL" id="OJI97159.1"/>
    </source>
</evidence>
<keyword evidence="2" id="KW-0378">Hydrolase</keyword>
<evidence type="ECO:0000256" key="3">
    <source>
        <dbReference type="SAM" id="SignalP"/>
    </source>
</evidence>
<dbReference type="GO" id="GO:0016787">
    <property type="term" value="F:hydrolase activity"/>
    <property type="evidence" value="ECO:0007669"/>
    <property type="project" value="UniProtKB-KW"/>
</dbReference>
<dbReference type="RefSeq" id="XP_040662922.1">
    <property type="nucleotide sequence ID" value="XM_040815972.1"/>
</dbReference>